<reference evidence="1" key="2">
    <citation type="submission" date="2020-05" db="UniProtKB">
        <authorList>
            <consortium name="EnsemblMetazoa"/>
        </authorList>
    </citation>
    <scope>IDENTIFICATION</scope>
    <source>
        <strain evidence="1">IAEA</strain>
    </source>
</reference>
<name>A0A1B0A654_GLOPL</name>
<protein>
    <submittedName>
        <fullName evidence="1">Uncharacterized protein</fullName>
    </submittedName>
</protein>
<evidence type="ECO:0000313" key="2">
    <source>
        <dbReference type="Proteomes" id="UP000092445"/>
    </source>
</evidence>
<organism evidence="1 2">
    <name type="scientific">Glossina pallidipes</name>
    <name type="common">Tsetse fly</name>
    <dbReference type="NCBI Taxonomy" id="7398"/>
    <lineage>
        <taxon>Eukaryota</taxon>
        <taxon>Metazoa</taxon>
        <taxon>Ecdysozoa</taxon>
        <taxon>Arthropoda</taxon>
        <taxon>Hexapoda</taxon>
        <taxon>Insecta</taxon>
        <taxon>Pterygota</taxon>
        <taxon>Neoptera</taxon>
        <taxon>Endopterygota</taxon>
        <taxon>Diptera</taxon>
        <taxon>Brachycera</taxon>
        <taxon>Muscomorpha</taxon>
        <taxon>Hippoboscoidea</taxon>
        <taxon>Glossinidae</taxon>
        <taxon>Glossina</taxon>
    </lineage>
</organism>
<sequence>MPSPRSGSYVAATTASTILECHDGSICEHIIGLSLSHQVSAQLDSFIQTIHHNDFPKSIEATQKLSLWKLDYARLKEQISAPAKNGEILLNIFKSNDEVKEY</sequence>
<reference evidence="2" key="1">
    <citation type="submission" date="2014-03" db="EMBL/GenBank/DDBJ databases">
        <authorList>
            <person name="Aksoy S."/>
            <person name="Warren W."/>
            <person name="Wilson R.K."/>
        </authorList>
    </citation>
    <scope>NUCLEOTIDE SEQUENCE [LARGE SCALE GENOMIC DNA]</scope>
    <source>
        <strain evidence="2">IAEA</strain>
    </source>
</reference>
<proteinExistence type="predicted"/>
<keyword evidence="2" id="KW-1185">Reference proteome</keyword>
<dbReference type="VEuPathDB" id="VectorBase:GPAI035605"/>
<dbReference type="STRING" id="7398.A0A1B0A654"/>
<dbReference type="AlphaFoldDB" id="A0A1B0A654"/>
<accession>A0A1B0A654</accession>
<evidence type="ECO:0000313" key="1">
    <source>
        <dbReference type="EnsemblMetazoa" id="GPAI035605-PA"/>
    </source>
</evidence>
<dbReference type="Proteomes" id="UP000092445">
    <property type="component" value="Unassembled WGS sequence"/>
</dbReference>
<dbReference type="EnsemblMetazoa" id="GPAI035605-RA">
    <property type="protein sequence ID" value="GPAI035605-PA"/>
    <property type="gene ID" value="GPAI035605"/>
</dbReference>